<protein>
    <submittedName>
        <fullName evidence="3">Peptidase family C25</fullName>
    </submittedName>
</protein>
<dbReference type="NCBIfam" id="NF033707">
    <property type="entry name" value="T9SS_sortase"/>
    <property type="match status" value="1"/>
</dbReference>
<accession>A0A1H3PIC7</accession>
<name>A0A1H3PIC7_9BACT</name>
<evidence type="ECO:0000256" key="1">
    <source>
        <dbReference type="ARBA" id="ARBA00022729"/>
    </source>
</evidence>
<evidence type="ECO:0000313" key="3">
    <source>
        <dbReference type="EMBL" id="SDZ00870.1"/>
    </source>
</evidence>
<proteinExistence type="predicted"/>
<dbReference type="SUPFAM" id="SSF52129">
    <property type="entry name" value="Caspase-like"/>
    <property type="match status" value="1"/>
</dbReference>
<keyword evidence="1" id="KW-0732">Signal</keyword>
<keyword evidence="4" id="KW-1185">Reference proteome</keyword>
<dbReference type="InterPro" id="IPR001769">
    <property type="entry name" value="Gingipain"/>
</dbReference>
<organism evidence="3 4">
    <name type="scientific">Rhodonellum ikkaensis</name>
    <dbReference type="NCBI Taxonomy" id="336829"/>
    <lineage>
        <taxon>Bacteria</taxon>
        <taxon>Pseudomonadati</taxon>
        <taxon>Bacteroidota</taxon>
        <taxon>Cytophagia</taxon>
        <taxon>Cytophagales</taxon>
        <taxon>Cytophagaceae</taxon>
        <taxon>Rhodonellum</taxon>
    </lineage>
</organism>
<dbReference type="InterPro" id="IPR029031">
    <property type="entry name" value="Gingipain_N_sf"/>
</dbReference>
<dbReference type="InterPro" id="IPR029030">
    <property type="entry name" value="Caspase-like_dom_sf"/>
</dbReference>
<dbReference type="Pfam" id="PF01364">
    <property type="entry name" value="Peptidase_C25"/>
    <property type="match status" value="1"/>
</dbReference>
<dbReference type="EMBL" id="FNQC01000004">
    <property type="protein sequence ID" value="SDZ00870.1"/>
    <property type="molecule type" value="Genomic_DNA"/>
</dbReference>
<feature type="domain" description="Gingipain" evidence="2">
    <location>
        <begin position="363"/>
        <end position="728"/>
    </location>
</feature>
<dbReference type="Gene3D" id="3.40.50.10390">
    <property type="entry name" value="Gingipain r, domain 1"/>
    <property type="match status" value="1"/>
</dbReference>
<dbReference type="Proteomes" id="UP000199663">
    <property type="component" value="Unassembled WGS sequence"/>
</dbReference>
<dbReference type="RefSeq" id="WP_019597920.1">
    <property type="nucleotide sequence ID" value="NZ_FNQC01000004.1"/>
</dbReference>
<sequence length="1089" mass="120942">MNDLELKFRLWKIGILLLFPLAFPLISKSQTAYLKFPITKEGVYKISLSQVSSLGVGDLDEISLFGNPGMIPQKLDSLSLTLREIPTQKIGESLYFFTPGPHQIGIVEDEIQYQHHHYVDTLYYLIGKKVSSNKIALQSNPIQNPNSTRLYQINSQKWEENNILSSGRNWYSKPIFRGQSKDISFQKPIGSDSDLFLKINLMGQSLSENEFKLTANGQLTETITLPSIPNSTYGIKGREAVLKSGFSVGNANNISLNIAYQTTDLNGNGYLDYALLVSAFNTANLSAGIYYHLDENPAIFSTSGDFKVWNVSNPYQIWESQKTHVLNKGGKILIFDPTQIVDISRPEPVNMTIRENAIREPLIIITSDHLISQANRLASHKNGLGIQTKVVRLKEIYDGFGYGTKDVSAIRNFLAFHFHKEKQLKNVLFFGKGTFDYKTIVGGRPNLVPTYSSRNSLNPLTTYSSDDFFGFLDWGQGEWEESTSGDERLQIGVGRIPATNFAEATVMVDKLIAYENRVNTAGDWKRKIAFFADDADNNIHLNDAESHAAYLSENHPEFQIEKLYLDKFEQLRTSTRQFSPVAKAALSKTIEEGLLFLNYIGHGNETTLTAEQVFTVSDLANWPDNPLLPLFVTATCEFGRHDSPFVRSGAEELLFARKKGAIGLLTTGRPVFSSLNFALNKAFIEAVFNQENGEYLDLGAIYRLTKNNSLNGAFNRNFSLLGDPSMKLALPELKTKIENVFDILLDVPADTLKASQILKIEGEIIDPLSGGFLANANGIFELLITDKPSKSRTLGDESNPADFFEDTNILFKGSGNITGGTFAAEIFIPKNIDYSFGKGKIRVFAKLDRGTQEAMGAETIVIGGTSGNSTEDKEGPKIQLFFGDSTTNANTFNTTTLPLLVHLEDISGINISPNNIGQDLSLIVNGGTPIVLNYHYLALNSGYKNGKVETLLEGLREGGNIITIEAWDNVGNSSTLTREITIKGSLEIKIIKHLTYPNPATEKSHFTIEHNRPNENILLNLSVFTTGGQKIYTAQKRYVKAASILEDLEWIFLHDKTKYPAKGTYIYEIQLLSELDGSSDSMGGKIIIQ</sequence>
<reference evidence="3 4" key="1">
    <citation type="submission" date="2016-10" db="EMBL/GenBank/DDBJ databases">
        <authorList>
            <person name="Varghese N."/>
            <person name="Submissions S."/>
        </authorList>
    </citation>
    <scope>NUCLEOTIDE SEQUENCE [LARGE SCALE GENOMIC DNA]</scope>
    <source>
        <strain evidence="3 4">DSM 17997</strain>
    </source>
</reference>
<evidence type="ECO:0000313" key="4">
    <source>
        <dbReference type="Proteomes" id="UP000199663"/>
    </source>
</evidence>
<dbReference type="CDD" id="cd02258">
    <property type="entry name" value="Peptidase_C25_N"/>
    <property type="match status" value="1"/>
</dbReference>
<comment type="caution">
    <text evidence="3">The sequence shown here is derived from an EMBL/GenBank/DDBJ whole genome shotgun (WGS) entry which is preliminary data.</text>
</comment>
<gene>
    <name evidence="3" type="ORF">SAMN05444412_104284</name>
</gene>
<dbReference type="Gene3D" id="3.40.50.1460">
    <property type="match status" value="1"/>
</dbReference>
<evidence type="ECO:0000259" key="2">
    <source>
        <dbReference type="Pfam" id="PF01364"/>
    </source>
</evidence>